<dbReference type="EMBL" id="OV725080">
    <property type="protein sequence ID" value="CAH1397878.1"/>
    <property type="molecule type" value="Genomic_DNA"/>
</dbReference>
<dbReference type="Proteomes" id="UP001152798">
    <property type="component" value="Chromosome 4"/>
</dbReference>
<dbReference type="AlphaFoldDB" id="A0A9P0H9I2"/>
<gene>
    <name evidence="1" type="ORF">NEZAVI_LOCUS7631</name>
</gene>
<sequence length="43" mass="5233">MLIVFLLTVYVVHKRKVYWLEYKKFRGISLLNTTNKFIPVTPY</sequence>
<organism evidence="1 2">
    <name type="scientific">Nezara viridula</name>
    <name type="common">Southern green stink bug</name>
    <name type="synonym">Cimex viridulus</name>
    <dbReference type="NCBI Taxonomy" id="85310"/>
    <lineage>
        <taxon>Eukaryota</taxon>
        <taxon>Metazoa</taxon>
        <taxon>Ecdysozoa</taxon>
        <taxon>Arthropoda</taxon>
        <taxon>Hexapoda</taxon>
        <taxon>Insecta</taxon>
        <taxon>Pterygota</taxon>
        <taxon>Neoptera</taxon>
        <taxon>Paraneoptera</taxon>
        <taxon>Hemiptera</taxon>
        <taxon>Heteroptera</taxon>
        <taxon>Panheteroptera</taxon>
        <taxon>Pentatomomorpha</taxon>
        <taxon>Pentatomoidea</taxon>
        <taxon>Pentatomidae</taxon>
        <taxon>Pentatominae</taxon>
        <taxon>Nezara</taxon>
    </lineage>
</organism>
<proteinExistence type="predicted"/>
<accession>A0A9P0H9I2</accession>
<name>A0A9P0H9I2_NEZVI</name>
<reference evidence="1" key="1">
    <citation type="submission" date="2022-01" db="EMBL/GenBank/DDBJ databases">
        <authorList>
            <person name="King R."/>
        </authorList>
    </citation>
    <scope>NUCLEOTIDE SEQUENCE</scope>
</reference>
<keyword evidence="2" id="KW-1185">Reference proteome</keyword>
<evidence type="ECO:0000313" key="2">
    <source>
        <dbReference type="Proteomes" id="UP001152798"/>
    </source>
</evidence>
<evidence type="ECO:0000313" key="1">
    <source>
        <dbReference type="EMBL" id="CAH1397878.1"/>
    </source>
</evidence>
<protein>
    <submittedName>
        <fullName evidence="1">Uncharacterized protein</fullName>
    </submittedName>
</protein>